<comment type="caution">
    <text evidence="1">The sequence shown here is derived from an EMBL/GenBank/DDBJ whole genome shotgun (WGS) entry which is preliminary data.</text>
</comment>
<reference evidence="1" key="1">
    <citation type="journal article" date="2014" name="Front. Microbiol.">
        <title>High frequency of phylogenetically diverse reductive dehalogenase-homologous genes in deep subseafloor sedimentary metagenomes.</title>
        <authorList>
            <person name="Kawai M."/>
            <person name="Futagami T."/>
            <person name="Toyoda A."/>
            <person name="Takaki Y."/>
            <person name="Nishi S."/>
            <person name="Hori S."/>
            <person name="Arai W."/>
            <person name="Tsubouchi T."/>
            <person name="Morono Y."/>
            <person name="Uchiyama I."/>
            <person name="Ito T."/>
            <person name="Fujiyama A."/>
            <person name="Inagaki F."/>
            <person name="Takami H."/>
        </authorList>
    </citation>
    <scope>NUCLEOTIDE SEQUENCE</scope>
    <source>
        <strain evidence="1">Expedition CK06-06</strain>
    </source>
</reference>
<dbReference type="AlphaFoldDB" id="X0TUG3"/>
<dbReference type="EMBL" id="BARS01014793">
    <property type="protein sequence ID" value="GAF96859.1"/>
    <property type="molecule type" value="Genomic_DNA"/>
</dbReference>
<proteinExistence type="predicted"/>
<protein>
    <recommendedName>
        <fullName evidence="2">Tetratricopeptide repeat protein</fullName>
    </recommendedName>
</protein>
<organism evidence="1">
    <name type="scientific">marine sediment metagenome</name>
    <dbReference type="NCBI Taxonomy" id="412755"/>
    <lineage>
        <taxon>unclassified sequences</taxon>
        <taxon>metagenomes</taxon>
        <taxon>ecological metagenomes</taxon>
    </lineage>
</organism>
<sequence>MSKAEWKEITEKVKKCREHSSSEKIISCLEQLYVDYKDGMVAFYLGREYEKTGSKNDAIKYYNIAEDLFNLPSFRDAAKTSREKLEKIKNYCPHSSIHPVYTEE</sequence>
<evidence type="ECO:0008006" key="2">
    <source>
        <dbReference type="Google" id="ProtNLM"/>
    </source>
</evidence>
<accession>X0TUG3</accession>
<gene>
    <name evidence="1" type="ORF">S01H1_24593</name>
</gene>
<name>X0TUG3_9ZZZZ</name>
<evidence type="ECO:0000313" key="1">
    <source>
        <dbReference type="EMBL" id="GAF96859.1"/>
    </source>
</evidence>